<evidence type="ECO:0000256" key="2">
    <source>
        <dbReference type="SAM" id="SignalP"/>
    </source>
</evidence>
<evidence type="ECO:0000313" key="3">
    <source>
        <dbReference type="EMBL" id="EKC24129.1"/>
    </source>
</evidence>
<dbReference type="AlphaFoldDB" id="K1PYH6"/>
<sequence length="133" mass="14742">MKLIIVLIVACLILEATARNDAVILIVDKEPFTGVVAVVCGTLELSEDVCVMPGIVGLLIENGWKTSPFFRWKNAKAGKQINKNGGTKRRVFESLKQLIRLTRQYHGLQTNSYRRGSTEPTRRSALTSITIGK</sequence>
<feature type="signal peptide" evidence="2">
    <location>
        <begin position="1"/>
        <end position="18"/>
    </location>
</feature>
<keyword evidence="2" id="KW-0732">Signal</keyword>
<dbReference type="EMBL" id="JH816848">
    <property type="protein sequence ID" value="EKC24129.1"/>
    <property type="molecule type" value="Genomic_DNA"/>
</dbReference>
<proteinExistence type="predicted"/>
<dbReference type="InParanoid" id="K1PYH6"/>
<feature type="region of interest" description="Disordered" evidence="1">
    <location>
        <begin position="110"/>
        <end position="133"/>
    </location>
</feature>
<gene>
    <name evidence="3" type="ORF">CGI_10007298</name>
</gene>
<reference evidence="3" key="1">
    <citation type="journal article" date="2012" name="Nature">
        <title>The oyster genome reveals stress adaptation and complexity of shell formation.</title>
        <authorList>
            <person name="Zhang G."/>
            <person name="Fang X."/>
            <person name="Guo X."/>
            <person name="Li L."/>
            <person name="Luo R."/>
            <person name="Xu F."/>
            <person name="Yang P."/>
            <person name="Zhang L."/>
            <person name="Wang X."/>
            <person name="Qi H."/>
            <person name="Xiong Z."/>
            <person name="Que H."/>
            <person name="Xie Y."/>
            <person name="Holland P.W."/>
            <person name="Paps J."/>
            <person name="Zhu Y."/>
            <person name="Wu F."/>
            <person name="Chen Y."/>
            <person name="Wang J."/>
            <person name="Peng C."/>
            <person name="Meng J."/>
            <person name="Yang L."/>
            <person name="Liu J."/>
            <person name="Wen B."/>
            <person name="Zhang N."/>
            <person name="Huang Z."/>
            <person name="Zhu Q."/>
            <person name="Feng Y."/>
            <person name="Mount A."/>
            <person name="Hedgecock D."/>
            <person name="Xu Z."/>
            <person name="Liu Y."/>
            <person name="Domazet-Loso T."/>
            <person name="Du Y."/>
            <person name="Sun X."/>
            <person name="Zhang S."/>
            <person name="Liu B."/>
            <person name="Cheng P."/>
            <person name="Jiang X."/>
            <person name="Li J."/>
            <person name="Fan D."/>
            <person name="Wang W."/>
            <person name="Fu W."/>
            <person name="Wang T."/>
            <person name="Wang B."/>
            <person name="Zhang J."/>
            <person name="Peng Z."/>
            <person name="Li Y."/>
            <person name="Li N."/>
            <person name="Wang J."/>
            <person name="Chen M."/>
            <person name="He Y."/>
            <person name="Tan F."/>
            <person name="Song X."/>
            <person name="Zheng Q."/>
            <person name="Huang R."/>
            <person name="Yang H."/>
            <person name="Du X."/>
            <person name="Chen L."/>
            <person name="Yang M."/>
            <person name="Gaffney P.M."/>
            <person name="Wang S."/>
            <person name="Luo L."/>
            <person name="She Z."/>
            <person name="Ming Y."/>
            <person name="Huang W."/>
            <person name="Zhang S."/>
            <person name="Huang B."/>
            <person name="Zhang Y."/>
            <person name="Qu T."/>
            <person name="Ni P."/>
            <person name="Miao G."/>
            <person name="Wang J."/>
            <person name="Wang Q."/>
            <person name="Steinberg C.E."/>
            <person name="Wang H."/>
            <person name="Li N."/>
            <person name="Qian L."/>
            <person name="Zhang G."/>
            <person name="Li Y."/>
            <person name="Yang H."/>
            <person name="Liu X."/>
            <person name="Wang J."/>
            <person name="Yin Y."/>
            <person name="Wang J."/>
        </authorList>
    </citation>
    <scope>NUCLEOTIDE SEQUENCE [LARGE SCALE GENOMIC DNA]</scope>
    <source>
        <strain evidence="3">05x7-T-G4-1.051#20</strain>
    </source>
</reference>
<name>K1PYH6_MAGGI</name>
<dbReference type="HOGENOM" id="CLU_1908695_0_0_1"/>
<protein>
    <submittedName>
        <fullName evidence="3">Uncharacterized protein</fullName>
    </submittedName>
</protein>
<evidence type="ECO:0000256" key="1">
    <source>
        <dbReference type="SAM" id="MobiDB-lite"/>
    </source>
</evidence>
<accession>K1PYH6</accession>
<organism evidence="3">
    <name type="scientific">Magallana gigas</name>
    <name type="common">Pacific oyster</name>
    <name type="synonym">Crassostrea gigas</name>
    <dbReference type="NCBI Taxonomy" id="29159"/>
    <lineage>
        <taxon>Eukaryota</taxon>
        <taxon>Metazoa</taxon>
        <taxon>Spiralia</taxon>
        <taxon>Lophotrochozoa</taxon>
        <taxon>Mollusca</taxon>
        <taxon>Bivalvia</taxon>
        <taxon>Autobranchia</taxon>
        <taxon>Pteriomorphia</taxon>
        <taxon>Ostreida</taxon>
        <taxon>Ostreoidea</taxon>
        <taxon>Ostreidae</taxon>
        <taxon>Magallana</taxon>
    </lineage>
</organism>
<feature type="compositionally biased region" description="Polar residues" evidence="1">
    <location>
        <begin position="123"/>
        <end position="133"/>
    </location>
</feature>
<feature type="chain" id="PRO_5043534066" evidence="2">
    <location>
        <begin position="19"/>
        <end position="133"/>
    </location>
</feature>